<feature type="domain" description="DUF403" evidence="2">
    <location>
        <begin position="522"/>
        <end position="844"/>
    </location>
</feature>
<dbReference type="RefSeq" id="WP_253473900.1">
    <property type="nucleotide sequence ID" value="NZ_JALJXV010000001.1"/>
</dbReference>
<dbReference type="Pfam" id="PF04168">
    <property type="entry name" value="Alpha-E"/>
    <property type="match status" value="1"/>
</dbReference>
<dbReference type="Gene3D" id="3.30.1490.270">
    <property type="match status" value="1"/>
</dbReference>
<organism evidence="4 5">
    <name type="scientific">Natronocella acetinitrilica</name>
    <dbReference type="NCBI Taxonomy" id="414046"/>
    <lineage>
        <taxon>Bacteria</taxon>
        <taxon>Pseudomonadati</taxon>
        <taxon>Pseudomonadota</taxon>
        <taxon>Gammaproteobacteria</taxon>
        <taxon>Chromatiales</taxon>
        <taxon>Ectothiorhodospiraceae</taxon>
        <taxon>Natronocella</taxon>
    </lineage>
</organism>
<dbReference type="InterPro" id="IPR025841">
    <property type="entry name" value="CP_ATPgrasp_2"/>
</dbReference>
<comment type="caution">
    <text evidence="4">The sequence shown here is derived from an EMBL/GenBank/DDBJ whole genome shotgun (WGS) entry which is preliminary data.</text>
</comment>
<feature type="domain" description="Circularly permuted ATP-grasp type 2" evidence="3">
    <location>
        <begin position="92"/>
        <end position="469"/>
    </location>
</feature>
<dbReference type="AlphaFoldDB" id="A0AAE3G3Y5"/>
<evidence type="ECO:0000256" key="1">
    <source>
        <dbReference type="SAM" id="MobiDB-lite"/>
    </source>
</evidence>
<feature type="region of interest" description="Disordered" evidence="1">
    <location>
        <begin position="845"/>
        <end position="866"/>
    </location>
</feature>
<proteinExistence type="predicted"/>
<dbReference type="PANTHER" id="PTHR34595:SF2">
    <property type="entry name" value="BLR2978 PROTEIN"/>
    <property type="match status" value="1"/>
</dbReference>
<sequence length="866" mass="95934">MQAAGTMAVIPESPLLRDYPPPAGRVDEMLLADGSIRESWRYLAEALEGLGPDALRQRHQQARRLLRERGVTYNVYGDPQGSERLWELDPVPLVLSSDEWAEVETGLHRRAELFNLILRDIYGPQELIRRGVLPQELVYAHPGFLRPCHPYSDATEYPLTLYAADLARGADGRFCVVGDRTQSPSGAGYALENRVVMTRILPSLFRESRVHRLALFFHQLRGALAELAPNRDEDQPRVVLLTPGLMNETYFEHSFLAGYLGYTLVEGGDLTVRDGRVWLRSMRRLEPVDVILRRLDDDYCDAVELRRDSMLGVPGLTEVVRRGRVAVANPLGAGVLENPALKAYLPAISRFFLGRDLDLPSVRTWWCGDPESCRYVLDNLDKLVIKSIYRGVGQSPVFGAALGDDQRRALAERIRARPQTYVGQEHGQLSSVPALSETGLSPRPAVMRTFMVGRKGGYSVMPGGLARVAPSMDSLSVSNQVGGLSKDIWIQATEPVREVSLMPSVSETYSGSEVRVMLPPAASENLFWMGRYAERAELSIRMLRAVLRLHRAVVEYDDWVDQRVLGTLQQALTRVTATFPGFAGPEAEARMADPMPELSSLVFDGRRTGTLAFNLHAMLNAANGVRDRLSTDTLRVLTTIRMRLSSARSSSDLVFRDLPAELDELITLLAALRGLEQDGMVHGQGWRFLDMGRRIERGLLTGTLLRATLLTPVDARVEPGMLEALLGCLESLAAYRRQYHDAPRVDTVLRLVLVSEVNPRALGFQLTRLVEALHSLPSDQQEPDVLSVEQRLVLEAQTSLRLGDCANLAEPSGDPLERAALRQLLELAGRDLQAAAQQLALSYFTDQEGPRPLGEPSPGNVAGASQ</sequence>
<dbReference type="Proteomes" id="UP001205843">
    <property type="component" value="Unassembled WGS sequence"/>
</dbReference>
<dbReference type="PANTHER" id="PTHR34595">
    <property type="entry name" value="BLR5612 PROTEIN"/>
    <property type="match status" value="1"/>
</dbReference>
<accession>A0AAE3G3Y5</accession>
<evidence type="ECO:0000259" key="3">
    <source>
        <dbReference type="Pfam" id="PF14403"/>
    </source>
</evidence>
<dbReference type="InterPro" id="IPR051680">
    <property type="entry name" value="ATP-dep_Glu-Cys_Ligase-2"/>
</dbReference>
<dbReference type="InterPro" id="IPR007296">
    <property type="entry name" value="DUF403"/>
</dbReference>
<dbReference type="SUPFAM" id="SSF56059">
    <property type="entry name" value="Glutathione synthetase ATP-binding domain-like"/>
    <property type="match status" value="1"/>
</dbReference>
<dbReference type="Pfam" id="PF14403">
    <property type="entry name" value="CP_ATPgrasp_2"/>
    <property type="match status" value="1"/>
</dbReference>
<evidence type="ECO:0000259" key="2">
    <source>
        <dbReference type="Pfam" id="PF04168"/>
    </source>
</evidence>
<keyword evidence="5" id="KW-1185">Reference proteome</keyword>
<name>A0AAE3G3Y5_9GAMM</name>
<dbReference type="EMBL" id="JALJXV010000001">
    <property type="protein sequence ID" value="MCP1673482.1"/>
    <property type="molecule type" value="Genomic_DNA"/>
</dbReference>
<evidence type="ECO:0000313" key="5">
    <source>
        <dbReference type="Proteomes" id="UP001205843"/>
    </source>
</evidence>
<gene>
    <name evidence="4" type="ORF">J2T57_000574</name>
</gene>
<dbReference type="Gene3D" id="3.40.50.11290">
    <property type="match status" value="1"/>
</dbReference>
<evidence type="ECO:0000313" key="4">
    <source>
        <dbReference type="EMBL" id="MCP1673482.1"/>
    </source>
</evidence>
<protein>
    <submittedName>
        <fullName evidence="4">Circularly permuted ATP-grasp superfamily protein/putative alpha-E superfamily protein</fullName>
    </submittedName>
</protein>
<reference evidence="4" key="1">
    <citation type="submission" date="2022-03" db="EMBL/GenBank/DDBJ databases">
        <title>Genomic Encyclopedia of Type Strains, Phase III (KMG-III): the genomes of soil and plant-associated and newly described type strains.</title>
        <authorList>
            <person name="Whitman W."/>
        </authorList>
    </citation>
    <scope>NUCLEOTIDE SEQUENCE</scope>
    <source>
        <strain evidence="4">ANL 6-2</strain>
    </source>
</reference>